<sequence>MGLYILIECDGIWASGADRAYDEHHRGTMPVLESG</sequence>
<protein>
    <submittedName>
        <fullName evidence="1">Uncharacterized protein</fullName>
    </submittedName>
</protein>
<dbReference type="EMBL" id="LXQA010734175">
    <property type="protein sequence ID" value="MCI68306.1"/>
    <property type="molecule type" value="Genomic_DNA"/>
</dbReference>
<evidence type="ECO:0000313" key="2">
    <source>
        <dbReference type="Proteomes" id="UP000265520"/>
    </source>
</evidence>
<comment type="caution">
    <text evidence="1">The sequence shown here is derived from an EMBL/GenBank/DDBJ whole genome shotgun (WGS) entry which is preliminary data.</text>
</comment>
<evidence type="ECO:0000313" key="1">
    <source>
        <dbReference type="EMBL" id="MCI68306.1"/>
    </source>
</evidence>
<name>A0A392U7E5_9FABA</name>
<accession>A0A392U7E5</accession>
<proteinExistence type="predicted"/>
<dbReference type="AlphaFoldDB" id="A0A392U7E5"/>
<reference evidence="1 2" key="1">
    <citation type="journal article" date="2018" name="Front. Plant Sci.">
        <title>Red Clover (Trifolium pratense) and Zigzag Clover (T. medium) - A Picture of Genomic Similarities and Differences.</title>
        <authorList>
            <person name="Dluhosova J."/>
            <person name="Istvanek J."/>
            <person name="Nedelnik J."/>
            <person name="Repkova J."/>
        </authorList>
    </citation>
    <scope>NUCLEOTIDE SEQUENCE [LARGE SCALE GENOMIC DNA]</scope>
    <source>
        <strain evidence="2">cv. 10/8</strain>
        <tissue evidence="1">Leaf</tissue>
    </source>
</reference>
<feature type="non-terminal residue" evidence="1">
    <location>
        <position position="35"/>
    </location>
</feature>
<keyword evidence="2" id="KW-1185">Reference proteome</keyword>
<organism evidence="1 2">
    <name type="scientific">Trifolium medium</name>
    <dbReference type="NCBI Taxonomy" id="97028"/>
    <lineage>
        <taxon>Eukaryota</taxon>
        <taxon>Viridiplantae</taxon>
        <taxon>Streptophyta</taxon>
        <taxon>Embryophyta</taxon>
        <taxon>Tracheophyta</taxon>
        <taxon>Spermatophyta</taxon>
        <taxon>Magnoliopsida</taxon>
        <taxon>eudicotyledons</taxon>
        <taxon>Gunneridae</taxon>
        <taxon>Pentapetalae</taxon>
        <taxon>rosids</taxon>
        <taxon>fabids</taxon>
        <taxon>Fabales</taxon>
        <taxon>Fabaceae</taxon>
        <taxon>Papilionoideae</taxon>
        <taxon>50 kb inversion clade</taxon>
        <taxon>NPAAA clade</taxon>
        <taxon>Hologalegina</taxon>
        <taxon>IRL clade</taxon>
        <taxon>Trifolieae</taxon>
        <taxon>Trifolium</taxon>
    </lineage>
</organism>
<dbReference type="Proteomes" id="UP000265520">
    <property type="component" value="Unassembled WGS sequence"/>
</dbReference>